<protein>
    <submittedName>
        <fullName evidence="2">Metalloendopeptidase</fullName>
    </submittedName>
</protein>
<proteinExistence type="predicted"/>
<sequence length="373" mass="42783">MITQSPAIEIENGTFLNAVDFFNARFVSTNIPLKPRLNDQHFYLKRNRRGSVVAFDTDKWPQGRVPYVLSSAYTTSQRAVLARAIASYNAKTCIRFVPKTASDKDYIAISKIDGCYADFARVGGKQQVSLADECVDYPTVIHELMHVIGFIHEHQRDDRDGYVRIVWENIINGANSDFDKLSSVGLSNYGESYDYFSIMHYENTEGSKNGKSTIEAKVPAFTSLMVMNKQSVVAKNGKMSNPNRQSTPDNALNPPNRRMNEPKRVKPHFSKKLAQLDATMKIIAIKVDQKVWEEKYLEAEELQEVLVWLRKVHKRLKELLTQQEQNIDRDDYRAAYTAKQEYEQTLKESVDLQKIQRLLTPTEYNTLLSLKNP</sequence>
<organism evidence="1 2">
    <name type="scientific">Panagrolaimus sp. JU765</name>
    <dbReference type="NCBI Taxonomy" id="591449"/>
    <lineage>
        <taxon>Eukaryota</taxon>
        <taxon>Metazoa</taxon>
        <taxon>Ecdysozoa</taxon>
        <taxon>Nematoda</taxon>
        <taxon>Chromadorea</taxon>
        <taxon>Rhabditida</taxon>
        <taxon>Tylenchina</taxon>
        <taxon>Panagrolaimomorpha</taxon>
        <taxon>Panagrolaimoidea</taxon>
        <taxon>Panagrolaimidae</taxon>
        <taxon>Panagrolaimus</taxon>
    </lineage>
</organism>
<accession>A0AC34REU5</accession>
<reference evidence="2" key="1">
    <citation type="submission" date="2022-11" db="UniProtKB">
        <authorList>
            <consortium name="WormBaseParasite"/>
        </authorList>
    </citation>
    <scope>IDENTIFICATION</scope>
</reference>
<evidence type="ECO:0000313" key="2">
    <source>
        <dbReference type="WBParaSite" id="JU765_v2.g6210.t1"/>
    </source>
</evidence>
<dbReference type="Proteomes" id="UP000887576">
    <property type="component" value="Unplaced"/>
</dbReference>
<dbReference type="WBParaSite" id="JU765_v2.g6210.t1">
    <property type="protein sequence ID" value="JU765_v2.g6210.t1"/>
    <property type="gene ID" value="JU765_v2.g6210"/>
</dbReference>
<evidence type="ECO:0000313" key="1">
    <source>
        <dbReference type="Proteomes" id="UP000887576"/>
    </source>
</evidence>
<name>A0AC34REU5_9BILA</name>